<protein>
    <submittedName>
        <fullName evidence="1">Uncharacterized protein</fullName>
    </submittedName>
</protein>
<dbReference type="KEGG" id="fro:AALO17_23600"/>
<sequence length="46" mass="4805">MDAGGQRQLVIHPSLSGSVICHVFVRCSGMAGSYRKTAAGGMVRLV</sequence>
<dbReference type="AlphaFoldDB" id="A0A140DXW7"/>
<dbReference type="EMBL" id="CP011391">
    <property type="protein sequence ID" value="AMK55494.1"/>
    <property type="molecule type" value="Genomic_DNA"/>
</dbReference>
<keyword evidence="2" id="KW-1185">Reference proteome</keyword>
<evidence type="ECO:0000313" key="1">
    <source>
        <dbReference type="EMBL" id="AMK55494.1"/>
    </source>
</evidence>
<accession>A0A140DXW7</accession>
<dbReference type="Proteomes" id="UP000069771">
    <property type="component" value="Chromosome"/>
</dbReference>
<dbReference type="STRING" id="1702221.AALO17_23600"/>
<gene>
    <name evidence="1" type="ORF">AALO17_23600</name>
</gene>
<evidence type="ECO:0000313" key="2">
    <source>
        <dbReference type="Proteomes" id="UP000069771"/>
    </source>
</evidence>
<organism evidence="1 2">
    <name type="scientific">Faecalibaculum rodentium</name>
    <dbReference type="NCBI Taxonomy" id="1702221"/>
    <lineage>
        <taxon>Bacteria</taxon>
        <taxon>Bacillati</taxon>
        <taxon>Bacillota</taxon>
        <taxon>Erysipelotrichia</taxon>
        <taxon>Erysipelotrichales</taxon>
        <taxon>Erysipelotrichaceae</taxon>
        <taxon>Faecalibaculum</taxon>
    </lineage>
</organism>
<name>A0A140DXW7_9FIRM</name>
<proteinExistence type="predicted"/>
<reference evidence="1 2" key="1">
    <citation type="journal article" date="2016" name="Gut Pathog.">
        <title>Whole genome sequencing of "Faecalibaculum rodentium" ALO17, isolated from C57BL/6J laboratory mouse feces.</title>
        <authorList>
            <person name="Lim S."/>
            <person name="Chang D.H."/>
            <person name="Ahn S."/>
            <person name="Kim B.C."/>
        </authorList>
    </citation>
    <scope>NUCLEOTIDE SEQUENCE [LARGE SCALE GENOMIC DNA]</scope>
    <source>
        <strain evidence="1 2">Alo17</strain>
    </source>
</reference>